<dbReference type="AlphaFoldDB" id="A0A9W8M974"/>
<dbReference type="InterPro" id="IPR041078">
    <property type="entry name" value="Plavaka"/>
</dbReference>
<comment type="caution">
    <text evidence="2">The sequence shown here is derived from an EMBL/GenBank/DDBJ whole genome shotgun (WGS) entry which is preliminary data.</text>
</comment>
<dbReference type="EMBL" id="JANBPK010001531">
    <property type="protein sequence ID" value="KAJ2921951.1"/>
    <property type="molecule type" value="Genomic_DNA"/>
</dbReference>
<evidence type="ECO:0000256" key="1">
    <source>
        <dbReference type="SAM" id="MobiDB-lite"/>
    </source>
</evidence>
<protein>
    <submittedName>
        <fullName evidence="2">Uncharacterized protein</fullName>
    </submittedName>
</protein>
<evidence type="ECO:0000313" key="3">
    <source>
        <dbReference type="Proteomes" id="UP001140091"/>
    </source>
</evidence>
<accession>A0A9W8M974</accession>
<reference evidence="2" key="1">
    <citation type="submission" date="2022-06" db="EMBL/GenBank/DDBJ databases">
        <title>Genome Sequence of Candolleomyces eurysporus.</title>
        <authorList>
            <person name="Buettner E."/>
        </authorList>
    </citation>
    <scope>NUCLEOTIDE SEQUENCE</scope>
    <source>
        <strain evidence="2">VTCC 930004</strain>
    </source>
</reference>
<feature type="non-terminal residue" evidence="2">
    <location>
        <position position="1"/>
    </location>
</feature>
<dbReference type="OrthoDB" id="3199698at2759"/>
<organism evidence="2 3">
    <name type="scientific">Candolleomyces eurysporus</name>
    <dbReference type="NCBI Taxonomy" id="2828524"/>
    <lineage>
        <taxon>Eukaryota</taxon>
        <taxon>Fungi</taxon>
        <taxon>Dikarya</taxon>
        <taxon>Basidiomycota</taxon>
        <taxon>Agaricomycotina</taxon>
        <taxon>Agaricomycetes</taxon>
        <taxon>Agaricomycetidae</taxon>
        <taxon>Agaricales</taxon>
        <taxon>Agaricineae</taxon>
        <taxon>Psathyrellaceae</taxon>
        <taxon>Candolleomyces</taxon>
    </lineage>
</organism>
<evidence type="ECO:0000313" key="2">
    <source>
        <dbReference type="EMBL" id="KAJ2921951.1"/>
    </source>
</evidence>
<dbReference type="Proteomes" id="UP001140091">
    <property type="component" value="Unassembled WGS sequence"/>
</dbReference>
<feature type="region of interest" description="Disordered" evidence="1">
    <location>
        <begin position="688"/>
        <end position="745"/>
    </location>
</feature>
<gene>
    <name evidence="2" type="ORF">H1R20_g15145</name>
</gene>
<keyword evidence="3" id="KW-1185">Reference proteome</keyword>
<sequence>MVVPIVSGLDKTTVSVATGHQEYHPFYFSAGNLTNLARRSHGNGVVPIAFLPIPKVSNRQKKRKEFKTFARQLYHTCIRLIFEPLRSGMTNPEVMRCPDGHFRRAVFSIGPVIADYPEQVWLAGVVQNWCPKDFAPPENLDDPTATRRTHEKTDFLVNHYDRAMIWDSFGVRDDVVPFTHSFPRADIHELLSPDLLHQVIKGTFKDHLVSWINNYIHSSHPTNKALEIIQDIDRRISAVPSHPGLRRFPDGRNFTQWTGDDSKALMKVYLAAVVDYIPEDMTKCLASFLELCYIFRRNAITASALNEAEQHLKDFHRLRDVFVETGVRAHCSLPRQHALKHFPPGISDFGASNGLCSSITKSKHITAVKKPWRRSSRFNALSQMLQIIVRLDKLATLQRLFWNNGMLQGSTSAYMALTAANNWQPLEQDSDDTENGEEWEQELVDDERLADVAPIQGPRFASSVLLASTRQPNYPQAIEVLAQAISMPQFANAFLDYLFRARFPTQQPPVDIARAIFFTGRIYVHHSAVCRFFAPSDACGAGGMQHQIIRCNPTWRQKGRYDTVFVSESDEPGMAGMMIAQLRLLFSFNDPVTGLDHECALVNWFPLIADEPDQTTGMWIVEREEEEGEAGGFYQPLQVISLATIVRGAHLLPVYGKGYLPENFDFADSLEAFQSVEEQLKAMKVSIPSPAQPKAGGSVLDAPSEPSPQKTIVASLSRRARAKPAGMAGKRCEQTPEQSEGSDDANFKATLGNLLKTPNKQVMEESLDSDIGKPIDKGKACVIEAGDNAMEESHDSDTGKPMDKEKACAIEAGDNAMEEISFLSILVCP</sequence>
<name>A0A9W8M974_9AGAR</name>
<proteinExistence type="predicted"/>
<dbReference type="Pfam" id="PF18759">
    <property type="entry name" value="Plavaka"/>
    <property type="match status" value="1"/>
</dbReference>